<dbReference type="PANTHER" id="PTHR30363:SF44">
    <property type="entry name" value="AGA OPERON TRANSCRIPTIONAL REPRESSOR-RELATED"/>
    <property type="match status" value="1"/>
</dbReference>
<evidence type="ECO:0000313" key="6">
    <source>
        <dbReference type="Proteomes" id="UP000228621"/>
    </source>
</evidence>
<dbReference type="PROSITE" id="PS51000">
    <property type="entry name" value="HTH_DEOR_2"/>
    <property type="match status" value="1"/>
</dbReference>
<keyword evidence="1" id="KW-0805">Transcription regulation</keyword>
<dbReference type="Proteomes" id="UP000228621">
    <property type="component" value="Unassembled WGS sequence"/>
</dbReference>
<dbReference type="InterPro" id="IPR036390">
    <property type="entry name" value="WH_DNA-bd_sf"/>
</dbReference>
<dbReference type="InterPro" id="IPR018356">
    <property type="entry name" value="Tscrpt_reg_HTH_DeoR_CS"/>
</dbReference>
<dbReference type="SMART" id="SM01134">
    <property type="entry name" value="DeoRC"/>
    <property type="match status" value="1"/>
</dbReference>
<dbReference type="NCBIfam" id="NF040755">
    <property type="entry name" value="AgaR"/>
    <property type="match status" value="1"/>
</dbReference>
<dbReference type="InterPro" id="IPR037171">
    <property type="entry name" value="NagB/RpiA_transferase-like"/>
</dbReference>
<feature type="domain" description="HTH deoR-type" evidence="4">
    <location>
        <begin position="4"/>
        <end position="59"/>
    </location>
</feature>
<dbReference type="SUPFAM" id="SSF46785">
    <property type="entry name" value="Winged helix' DNA-binding domain"/>
    <property type="match status" value="1"/>
</dbReference>
<dbReference type="InterPro" id="IPR036388">
    <property type="entry name" value="WH-like_DNA-bd_sf"/>
</dbReference>
<dbReference type="InterPro" id="IPR001034">
    <property type="entry name" value="DeoR_HTH"/>
</dbReference>
<reference evidence="6" key="1">
    <citation type="journal article" date="2019" name="Genome Announc.">
        <title>Draft Genome Sequence of Pseudoalteromonas piscicida Strain 36Y ROTHPW, an Hypersaline Seawater Isolate from the South Coast of Sonora, Mexico.</title>
        <authorList>
            <person name="Sanchez-Diaz R."/>
            <person name="Molina-Garza Z.J."/>
            <person name="Cruz-Suarez L.E."/>
            <person name="Selvin J."/>
            <person name="Kiran G.S."/>
            <person name="Ibarra-Gamez J.C."/>
            <person name="Gomez-Gil B."/>
            <person name="Galaviz-Silva L."/>
        </authorList>
    </citation>
    <scope>NUCLEOTIDE SEQUENCE [LARGE SCALE GENOMIC DNA]</scope>
    <source>
        <strain evidence="6">36Y_RITHPW</strain>
    </source>
</reference>
<proteinExistence type="predicted"/>
<dbReference type="SMART" id="SM00420">
    <property type="entry name" value="HTH_DEOR"/>
    <property type="match status" value="1"/>
</dbReference>
<keyword evidence="2" id="KW-0238">DNA-binding</keyword>
<evidence type="ECO:0000256" key="2">
    <source>
        <dbReference type="ARBA" id="ARBA00023125"/>
    </source>
</evidence>
<dbReference type="OrthoDB" id="5685843at2"/>
<keyword evidence="3" id="KW-0804">Transcription</keyword>
<keyword evidence="6" id="KW-1185">Reference proteome</keyword>
<dbReference type="AlphaFoldDB" id="A0A2A5JMW1"/>
<dbReference type="PROSITE" id="PS00894">
    <property type="entry name" value="HTH_DEOR_1"/>
    <property type="match status" value="1"/>
</dbReference>
<dbReference type="InterPro" id="IPR050313">
    <property type="entry name" value="Carb_Metab_HTH_regulators"/>
</dbReference>
<dbReference type="GO" id="GO:0003700">
    <property type="term" value="F:DNA-binding transcription factor activity"/>
    <property type="evidence" value="ECO:0007669"/>
    <property type="project" value="InterPro"/>
</dbReference>
<dbReference type="Gene3D" id="3.40.50.1360">
    <property type="match status" value="1"/>
</dbReference>
<evidence type="ECO:0000256" key="3">
    <source>
        <dbReference type="ARBA" id="ARBA00023163"/>
    </source>
</evidence>
<protein>
    <submittedName>
        <fullName evidence="5">DeoR family transcriptional regulator</fullName>
    </submittedName>
</protein>
<name>A0A2A5JMW1_PSEO7</name>
<evidence type="ECO:0000313" key="5">
    <source>
        <dbReference type="EMBL" id="PCK30768.1"/>
    </source>
</evidence>
<dbReference type="Gene3D" id="1.10.10.10">
    <property type="entry name" value="Winged helix-like DNA-binding domain superfamily/Winged helix DNA-binding domain"/>
    <property type="match status" value="1"/>
</dbReference>
<sequence length="256" mass="27894">MLNTIERRHEIVQLVGQVERVEVSELAEKFGVSTVTIRNDLNALHEKGLLVRSHGGAVASSKLTKELTISEKHDDHRQVKVELGKLVASLIGNNESIILDSGTTTEEVAKQLIQHEQLVVMTNGLNVAQALVSAESVDVLMTGGSLRKKSLSFYGSHAEEQLKQYHFDRLILGVDGLSVDVGVTTHFEPEAALNREMCKAAKQVIVVTDSSKFGRNGVHRIISCAEIDVLVTDSGIPDDIYQQLVAAGIEVHLITS</sequence>
<dbReference type="Pfam" id="PF08220">
    <property type="entry name" value="HTH_DeoR"/>
    <property type="match status" value="1"/>
</dbReference>
<evidence type="ECO:0000256" key="1">
    <source>
        <dbReference type="ARBA" id="ARBA00023015"/>
    </source>
</evidence>
<dbReference type="RefSeq" id="WP_099643038.1">
    <property type="nucleotide sequence ID" value="NZ_NKHF01000074.1"/>
</dbReference>
<dbReference type="Pfam" id="PF00455">
    <property type="entry name" value="DeoRC"/>
    <property type="match status" value="1"/>
</dbReference>
<dbReference type="EMBL" id="NKHF01000074">
    <property type="protein sequence ID" value="PCK30768.1"/>
    <property type="molecule type" value="Genomic_DNA"/>
</dbReference>
<accession>A0A2A5JMW1</accession>
<dbReference type="PANTHER" id="PTHR30363">
    <property type="entry name" value="HTH-TYPE TRANSCRIPTIONAL REGULATOR SRLR-RELATED"/>
    <property type="match status" value="1"/>
</dbReference>
<dbReference type="SUPFAM" id="SSF100950">
    <property type="entry name" value="NagB/RpiA/CoA transferase-like"/>
    <property type="match status" value="1"/>
</dbReference>
<dbReference type="InterPro" id="IPR047779">
    <property type="entry name" value="AgaR-like"/>
</dbReference>
<dbReference type="InterPro" id="IPR014036">
    <property type="entry name" value="DeoR-like_C"/>
</dbReference>
<evidence type="ECO:0000259" key="4">
    <source>
        <dbReference type="PROSITE" id="PS51000"/>
    </source>
</evidence>
<gene>
    <name evidence="5" type="ORF">CEX98_15975</name>
</gene>
<dbReference type="PRINTS" id="PR00037">
    <property type="entry name" value="HTHLACR"/>
</dbReference>
<comment type="caution">
    <text evidence="5">The sequence shown here is derived from an EMBL/GenBank/DDBJ whole genome shotgun (WGS) entry which is preliminary data.</text>
</comment>
<organism evidence="5 6">
    <name type="scientific">Pseudoalteromonas piscicida</name>
    <dbReference type="NCBI Taxonomy" id="43662"/>
    <lineage>
        <taxon>Bacteria</taxon>
        <taxon>Pseudomonadati</taxon>
        <taxon>Pseudomonadota</taxon>
        <taxon>Gammaproteobacteria</taxon>
        <taxon>Alteromonadales</taxon>
        <taxon>Pseudoalteromonadaceae</taxon>
        <taxon>Pseudoalteromonas</taxon>
    </lineage>
</organism>
<dbReference type="GO" id="GO:0003677">
    <property type="term" value="F:DNA binding"/>
    <property type="evidence" value="ECO:0007669"/>
    <property type="project" value="UniProtKB-KW"/>
</dbReference>